<evidence type="ECO:0008006" key="3">
    <source>
        <dbReference type="Google" id="ProtNLM"/>
    </source>
</evidence>
<protein>
    <recommendedName>
        <fullName evidence="3">DoxX-like family protein</fullName>
    </recommendedName>
</protein>
<gene>
    <name evidence="1" type="ORF">SAMN04487948_11965</name>
</gene>
<name>A0A1H8VTT4_9EURY</name>
<evidence type="ECO:0000313" key="1">
    <source>
        <dbReference type="EMBL" id="SEP18734.1"/>
    </source>
</evidence>
<sequence>MLRKILTTVGLIELLVPEALIETAEQAALEDPDECKLRSWVVTGARVEGLALLLLVWGNDTSYSRFKKFLGLIGTLAASSPHVFVGCATPLAYTDASNCNWKPWVYQGTRLVGLFYVLIALAELRRDWLPESN</sequence>
<accession>A0A1H8VTT4</accession>
<reference evidence="2" key="1">
    <citation type="submission" date="2016-10" db="EMBL/GenBank/DDBJ databases">
        <authorList>
            <person name="Varghese N."/>
            <person name="Submissions S."/>
        </authorList>
    </citation>
    <scope>NUCLEOTIDE SEQUENCE [LARGE SCALE GENOMIC DNA]</scope>
    <source>
        <strain evidence="2">CGMCC 1.10121</strain>
    </source>
</reference>
<dbReference type="RefSeq" id="WP_089827329.1">
    <property type="nucleotide sequence ID" value="NZ_FODV01000019.1"/>
</dbReference>
<proteinExistence type="predicted"/>
<keyword evidence="2" id="KW-1185">Reference proteome</keyword>
<organism evidence="1 2">
    <name type="scientific">Halogranum amylolyticum</name>
    <dbReference type="NCBI Taxonomy" id="660520"/>
    <lineage>
        <taxon>Archaea</taxon>
        <taxon>Methanobacteriati</taxon>
        <taxon>Methanobacteriota</taxon>
        <taxon>Stenosarchaea group</taxon>
        <taxon>Halobacteria</taxon>
        <taxon>Halobacteriales</taxon>
        <taxon>Haloferacaceae</taxon>
    </lineage>
</organism>
<evidence type="ECO:0000313" key="2">
    <source>
        <dbReference type="Proteomes" id="UP000199126"/>
    </source>
</evidence>
<dbReference type="Proteomes" id="UP000199126">
    <property type="component" value="Unassembled WGS sequence"/>
</dbReference>
<dbReference type="EMBL" id="FODV01000019">
    <property type="protein sequence ID" value="SEP18734.1"/>
    <property type="molecule type" value="Genomic_DNA"/>
</dbReference>
<dbReference type="AlphaFoldDB" id="A0A1H8VTT4"/>
<dbReference type="OrthoDB" id="260081at2157"/>